<feature type="signal peptide" evidence="1">
    <location>
        <begin position="1"/>
        <end position="23"/>
    </location>
</feature>
<keyword evidence="1" id="KW-0732">Signal</keyword>
<dbReference type="RefSeq" id="WP_144229492.1">
    <property type="nucleotide sequence ID" value="NZ_CBCRVV010000027.1"/>
</dbReference>
<evidence type="ECO:0000313" key="3">
    <source>
        <dbReference type="Proteomes" id="UP000315648"/>
    </source>
</evidence>
<dbReference type="OrthoDB" id="185549at2"/>
<proteinExistence type="predicted"/>
<name>A0A556QR86_9BACT</name>
<accession>A0A556QR86</accession>
<dbReference type="EMBL" id="VMBG01000001">
    <property type="protein sequence ID" value="TSJ79150.1"/>
    <property type="molecule type" value="Genomic_DNA"/>
</dbReference>
<gene>
    <name evidence="2" type="ORF">FPL22_07605</name>
</gene>
<organism evidence="2 3">
    <name type="scientific">Rariglobus hedericola</name>
    <dbReference type="NCBI Taxonomy" id="2597822"/>
    <lineage>
        <taxon>Bacteria</taxon>
        <taxon>Pseudomonadati</taxon>
        <taxon>Verrucomicrobiota</taxon>
        <taxon>Opitutia</taxon>
        <taxon>Opitutales</taxon>
        <taxon>Opitutaceae</taxon>
        <taxon>Rariglobus</taxon>
    </lineage>
</organism>
<dbReference type="Proteomes" id="UP000315648">
    <property type="component" value="Unassembled WGS sequence"/>
</dbReference>
<feature type="chain" id="PRO_5021905548" evidence="1">
    <location>
        <begin position="24"/>
        <end position="350"/>
    </location>
</feature>
<sequence>MLYFRFAFNCALVLLAGSVRLFAADVVPAPAAPAVSPVIWEAKLGDFSDAVYARQVEQLMERFEVSVGHKLVPGEKGKVGLKIYADSGPGLATPLGLTKAVIAALERRGYTKDKIFLVGLNQQRLRFTGYLPSLVTGKSAFDGHPVYVLESERYFDPVWFYDSPLPSRFDPILAQKSVENFDSETTLEQDRKSFLATPLFVDADFWINLPVYTDHPVLGVNGALVNATLWNASNTARFFRSPASAPAAVAEMSAIPELRGTWMFTLASLERYQFIGGPWFNSLYTISEPRLWLGTDPVLLDALMLERINRYRVLDGFKPVSDDIRTLEFASILGVGSRKVGDAKFVPVGN</sequence>
<comment type="caution">
    <text evidence="2">The sequence shown here is derived from an EMBL/GenBank/DDBJ whole genome shotgun (WGS) entry which is preliminary data.</text>
</comment>
<dbReference type="AlphaFoldDB" id="A0A556QR86"/>
<evidence type="ECO:0000313" key="2">
    <source>
        <dbReference type="EMBL" id="TSJ79150.1"/>
    </source>
</evidence>
<reference evidence="2 3" key="1">
    <citation type="submission" date="2019-07" db="EMBL/GenBank/DDBJ databases">
        <title>Description of 53C-WASEF.</title>
        <authorList>
            <person name="Pitt A."/>
            <person name="Hahn M.W."/>
        </authorList>
    </citation>
    <scope>NUCLEOTIDE SEQUENCE [LARGE SCALE GENOMIC DNA]</scope>
    <source>
        <strain evidence="2 3">53C-WASEF</strain>
    </source>
</reference>
<keyword evidence="3" id="KW-1185">Reference proteome</keyword>
<evidence type="ECO:0000256" key="1">
    <source>
        <dbReference type="SAM" id="SignalP"/>
    </source>
</evidence>
<protein>
    <submittedName>
        <fullName evidence="2">DUF362 domain-containing protein</fullName>
    </submittedName>
</protein>